<accession>A0A841FRQ6</accession>
<evidence type="ECO:0000256" key="9">
    <source>
        <dbReference type="SAM" id="MobiDB-lite"/>
    </source>
</evidence>
<dbReference type="Gene3D" id="6.10.250.660">
    <property type="match status" value="1"/>
</dbReference>
<dbReference type="GO" id="GO:0005737">
    <property type="term" value="C:cytoplasm"/>
    <property type="evidence" value="ECO:0007669"/>
    <property type="project" value="UniProtKB-SubCell"/>
</dbReference>
<dbReference type="AlphaFoldDB" id="A0A841FRQ6"/>
<sequence length="217" mass="23892">MTGDDARAPQGHSLSPDKVRHTEFNRTTLGRRGYNTEEVDRFLNRLAEELAARDAREARLRVEAEKVKGALKDWQSANARGHVPTVAPTRPTAEAVNLLSQAQQQADSYIAQAQDYCRQLIFQARGQADTVLRTAQSHAEAAAAQAAQALDQQTSPEELEEIEARLSRTRAFLDAIGTVEAQLKTARETLAVEVDRLTGSGRDQVGGRYDGGRLGRW</sequence>
<evidence type="ECO:0000313" key="11">
    <source>
        <dbReference type="Proteomes" id="UP000548476"/>
    </source>
</evidence>
<evidence type="ECO:0000256" key="8">
    <source>
        <dbReference type="ARBA" id="ARBA00031737"/>
    </source>
</evidence>
<evidence type="ECO:0000256" key="4">
    <source>
        <dbReference type="ARBA" id="ARBA00022490"/>
    </source>
</evidence>
<evidence type="ECO:0000256" key="7">
    <source>
        <dbReference type="ARBA" id="ARBA00023306"/>
    </source>
</evidence>
<evidence type="ECO:0000256" key="1">
    <source>
        <dbReference type="ARBA" id="ARBA00004496"/>
    </source>
</evidence>
<feature type="compositionally biased region" description="Basic and acidic residues" evidence="9">
    <location>
        <begin position="15"/>
        <end position="24"/>
    </location>
</feature>
<evidence type="ECO:0000256" key="5">
    <source>
        <dbReference type="ARBA" id="ARBA00022618"/>
    </source>
</evidence>
<name>A0A841FRQ6_9ACTN</name>
<evidence type="ECO:0000256" key="6">
    <source>
        <dbReference type="ARBA" id="ARBA00023054"/>
    </source>
</evidence>
<dbReference type="EMBL" id="JACHGT010000019">
    <property type="protein sequence ID" value="MBB6038925.1"/>
    <property type="molecule type" value="Genomic_DNA"/>
</dbReference>
<organism evidence="10 11">
    <name type="scientific">Phytomonospora endophytica</name>
    <dbReference type="NCBI Taxonomy" id="714109"/>
    <lineage>
        <taxon>Bacteria</taxon>
        <taxon>Bacillati</taxon>
        <taxon>Actinomycetota</taxon>
        <taxon>Actinomycetes</taxon>
        <taxon>Micromonosporales</taxon>
        <taxon>Micromonosporaceae</taxon>
        <taxon>Phytomonospora</taxon>
    </lineage>
</organism>
<dbReference type="PANTHER" id="PTHR35794">
    <property type="entry name" value="CELL DIVISION PROTEIN DIVIVA"/>
    <property type="match status" value="1"/>
</dbReference>
<dbReference type="NCBIfam" id="TIGR03544">
    <property type="entry name" value="DivI1A_domain"/>
    <property type="match status" value="1"/>
</dbReference>
<dbReference type="GO" id="GO:0051301">
    <property type="term" value="P:cell division"/>
    <property type="evidence" value="ECO:0007669"/>
    <property type="project" value="UniProtKB-KW"/>
</dbReference>
<keyword evidence="6" id="KW-0175">Coiled coil</keyword>
<proteinExistence type="inferred from homology"/>
<comment type="caution">
    <text evidence="10">The sequence shown here is derived from an EMBL/GenBank/DDBJ whole genome shotgun (WGS) entry which is preliminary data.</text>
</comment>
<keyword evidence="4" id="KW-0963">Cytoplasm</keyword>
<reference evidence="10 11" key="1">
    <citation type="submission" date="2020-08" db="EMBL/GenBank/DDBJ databases">
        <title>Genomic Encyclopedia of Type Strains, Phase IV (KMG-IV): sequencing the most valuable type-strain genomes for metagenomic binning, comparative biology and taxonomic classification.</title>
        <authorList>
            <person name="Goeker M."/>
        </authorList>
    </citation>
    <scope>NUCLEOTIDE SEQUENCE [LARGE SCALE GENOMIC DNA]</scope>
    <source>
        <strain evidence="10 11">YIM 65646</strain>
    </source>
</reference>
<protein>
    <recommendedName>
        <fullName evidence="3">Cell wall synthesis protein Wag31</fullName>
    </recommendedName>
    <alternativeName>
        <fullName evidence="8">Antigen 84</fullName>
    </alternativeName>
</protein>
<dbReference type="Pfam" id="PF05103">
    <property type="entry name" value="DivIVA"/>
    <property type="match status" value="1"/>
</dbReference>
<keyword evidence="7" id="KW-0131">Cell cycle</keyword>
<evidence type="ECO:0000256" key="3">
    <source>
        <dbReference type="ARBA" id="ARBA00018787"/>
    </source>
</evidence>
<dbReference type="PANTHER" id="PTHR35794:SF2">
    <property type="entry name" value="CELL DIVISION PROTEIN DIVIVA"/>
    <property type="match status" value="1"/>
</dbReference>
<comment type="subcellular location">
    <subcellularLocation>
        <location evidence="1">Cytoplasm</location>
    </subcellularLocation>
</comment>
<gene>
    <name evidence="10" type="ORF">HNR73_006814</name>
</gene>
<evidence type="ECO:0000313" key="10">
    <source>
        <dbReference type="EMBL" id="MBB6038925.1"/>
    </source>
</evidence>
<feature type="region of interest" description="Disordered" evidence="9">
    <location>
        <begin position="1"/>
        <end position="27"/>
    </location>
</feature>
<dbReference type="RefSeq" id="WP_184791862.1">
    <property type="nucleotide sequence ID" value="NZ_BONT01000055.1"/>
</dbReference>
<dbReference type="InterPro" id="IPR007793">
    <property type="entry name" value="DivIVA_fam"/>
</dbReference>
<keyword evidence="5" id="KW-0132">Cell division</keyword>
<keyword evidence="11" id="KW-1185">Reference proteome</keyword>
<evidence type="ECO:0000256" key="2">
    <source>
        <dbReference type="ARBA" id="ARBA00009008"/>
    </source>
</evidence>
<dbReference type="InterPro" id="IPR019933">
    <property type="entry name" value="DivIVA_domain"/>
</dbReference>
<dbReference type="Proteomes" id="UP000548476">
    <property type="component" value="Unassembled WGS sequence"/>
</dbReference>
<comment type="similarity">
    <text evidence="2">Belongs to the DivIVA family.</text>
</comment>